<accession>A0ABN7WCT4</accession>
<dbReference type="EMBL" id="CAJVQB010039670">
    <property type="protein sequence ID" value="CAG8827586.1"/>
    <property type="molecule type" value="Genomic_DNA"/>
</dbReference>
<evidence type="ECO:0000313" key="1">
    <source>
        <dbReference type="EMBL" id="CAG8827586.1"/>
    </source>
</evidence>
<sequence length="129" mass="14810">MISNIASNTGIDLNNERLITNHSCRRTAIQLLKNRGISESELQSFSEQCSRQSLAEYCKISNDQYITNTVMLISFSFEDLDLDKYDYSNEYGSLIEEAYDNNESNLDDFSINKSEIQKTQPTNIETQKT</sequence>
<name>A0ABN7WCT4_GIGMA</name>
<comment type="caution">
    <text evidence="1">The sequence shown here is derived from an EMBL/GenBank/DDBJ whole genome shotgun (WGS) entry which is preliminary data.</text>
</comment>
<protein>
    <submittedName>
        <fullName evidence="1">46083_t:CDS:1</fullName>
    </submittedName>
</protein>
<reference evidence="1 2" key="1">
    <citation type="submission" date="2021-06" db="EMBL/GenBank/DDBJ databases">
        <authorList>
            <person name="Kallberg Y."/>
            <person name="Tangrot J."/>
            <person name="Rosling A."/>
        </authorList>
    </citation>
    <scope>NUCLEOTIDE SEQUENCE [LARGE SCALE GENOMIC DNA]</scope>
    <source>
        <strain evidence="1 2">120-4 pot B 10/14</strain>
    </source>
</reference>
<organism evidence="1 2">
    <name type="scientific">Gigaspora margarita</name>
    <dbReference type="NCBI Taxonomy" id="4874"/>
    <lineage>
        <taxon>Eukaryota</taxon>
        <taxon>Fungi</taxon>
        <taxon>Fungi incertae sedis</taxon>
        <taxon>Mucoromycota</taxon>
        <taxon>Glomeromycotina</taxon>
        <taxon>Glomeromycetes</taxon>
        <taxon>Diversisporales</taxon>
        <taxon>Gigasporaceae</taxon>
        <taxon>Gigaspora</taxon>
    </lineage>
</organism>
<dbReference type="Proteomes" id="UP000789901">
    <property type="component" value="Unassembled WGS sequence"/>
</dbReference>
<evidence type="ECO:0000313" key="2">
    <source>
        <dbReference type="Proteomes" id="UP000789901"/>
    </source>
</evidence>
<keyword evidence="2" id="KW-1185">Reference proteome</keyword>
<gene>
    <name evidence="1" type="ORF">GMARGA_LOCUS29452</name>
</gene>
<proteinExistence type="predicted"/>